<keyword evidence="3" id="KW-1185">Reference proteome</keyword>
<dbReference type="AlphaFoldDB" id="A0A517WTY9"/>
<reference evidence="2 3" key="1">
    <citation type="submission" date="2019-03" db="EMBL/GenBank/DDBJ databases">
        <title>Deep-cultivation of Planctomycetes and their phenomic and genomic characterization uncovers novel biology.</title>
        <authorList>
            <person name="Wiegand S."/>
            <person name="Jogler M."/>
            <person name="Boedeker C."/>
            <person name="Pinto D."/>
            <person name="Vollmers J."/>
            <person name="Rivas-Marin E."/>
            <person name="Kohn T."/>
            <person name="Peeters S.H."/>
            <person name="Heuer A."/>
            <person name="Rast P."/>
            <person name="Oberbeckmann S."/>
            <person name="Bunk B."/>
            <person name="Jeske O."/>
            <person name="Meyerdierks A."/>
            <person name="Storesund J.E."/>
            <person name="Kallscheuer N."/>
            <person name="Luecker S."/>
            <person name="Lage O.M."/>
            <person name="Pohl T."/>
            <person name="Merkel B.J."/>
            <person name="Hornburger P."/>
            <person name="Mueller R.-W."/>
            <person name="Bruemmer F."/>
            <person name="Labrenz M."/>
            <person name="Spormann A.M."/>
            <person name="Op den Camp H."/>
            <person name="Overmann J."/>
            <person name="Amann R."/>
            <person name="Jetten M.S.M."/>
            <person name="Mascher T."/>
            <person name="Medema M.H."/>
            <person name="Devos D.P."/>
            <person name="Kaster A.-K."/>
            <person name="Ovreas L."/>
            <person name="Rohde M."/>
            <person name="Galperin M.Y."/>
            <person name="Jogler C."/>
        </authorList>
    </citation>
    <scope>NUCLEOTIDE SEQUENCE [LARGE SCALE GENOMIC DNA]</scope>
    <source>
        <strain evidence="2 3">V202</strain>
    </source>
</reference>
<name>A0A517WTY9_9PLAN</name>
<feature type="signal peptide" evidence="1">
    <location>
        <begin position="1"/>
        <end position="31"/>
    </location>
</feature>
<proteinExistence type="predicted"/>
<feature type="chain" id="PRO_5021883751" description="Secreted protein" evidence="1">
    <location>
        <begin position="32"/>
        <end position="153"/>
    </location>
</feature>
<dbReference type="EMBL" id="CP037422">
    <property type="protein sequence ID" value="QDU08740.1"/>
    <property type="molecule type" value="Genomic_DNA"/>
</dbReference>
<accession>A0A517WTY9</accession>
<evidence type="ECO:0008006" key="4">
    <source>
        <dbReference type="Google" id="ProtNLM"/>
    </source>
</evidence>
<evidence type="ECO:0000313" key="2">
    <source>
        <dbReference type="EMBL" id="QDU08740.1"/>
    </source>
</evidence>
<dbReference type="RefSeq" id="WP_145173910.1">
    <property type="nucleotide sequence ID" value="NZ_CP037422.1"/>
</dbReference>
<gene>
    <name evidence="2" type="ORF">V202x_21100</name>
</gene>
<evidence type="ECO:0000256" key="1">
    <source>
        <dbReference type="SAM" id="SignalP"/>
    </source>
</evidence>
<keyword evidence="1" id="KW-0732">Signal</keyword>
<sequence precursor="true">MNIRNWNFNLFNVVSGAALVVLAMTISTQLASGQPQPLSFEQLHAITGGGDCETCTVRTTTCKTANLTTCKKETPTSQKYSKVVWTGQDEKHVNTGQASGRVDYEANTPDTCFTQWSDCDKVNGSCVNCETTSTSTDVNTKCLLVDSDLCPAS</sequence>
<protein>
    <recommendedName>
        <fullName evidence="4">Secreted protein</fullName>
    </recommendedName>
</protein>
<evidence type="ECO:0000313" key="3">
    <source>
        <dbReference type="Proteomes" id="UP000318384"/>
    </source>
</evidence>
<organism evidence="2 3">
    <name type="scientific">Gimesia aquarii</name>
    <dbReference type="NCBI Taxonomy" id="2527964"/>
    <lineage>
        <taxon>Bacteria</taxon>
        <taxon>Pseudomonadati</taxon>
        <taxon>Planctomycetota</taxon>
        <taxon>Planctomycetia</taxon>
        <taxon>Planctomycetales</taxon>
        <taxon>Planctomycetaceae</taxon>
        <taxon>Gimesia</taxon>
    </lineage>
</organism>
<dbReference type="Proteomes" id="UP000318384">
    <property type="component" value="Chromosome"/>
</dbReference>